<gene>
    <name evidence="2" type="ORF">F0562_011054</name>
</gene>
<evidence type="ECO:0000313" key="2">
    <source>
        <dbReference type="EMBL" id="KAA8524631.1"/>
    </source>
</evidence>
<name>A0A5J5A5D4_9ASTE</name>
<reference evidence="2 3" key="1">
    <citation type="submission" date="2019-09" db="EMBL/GenBank/DDBJ databases">
        <title>A chromosome-level genome assembly of the Chinese tupelo Nyssa sinensis.</title>
        <authorList>
            <person name="Yang X."/>
            <person name="Kang M."/>
            <person name="Yang Y."/>
            <person name="Xiong H."/>
            <person name="Wang M."/>
            <person name="Zhang Z."/>
            <person name="Wang Z."/>
            <person name="Wu H."/>
            <person name="Ma T."/>
            <person name="Liu J."/>
            <person name="Xi Z."/>
        </authorList>
    </citation>
    <scope>NUCLEOTIDE SEQUENCE [LARGE SCALE GENOMIC DNA]</scope>
    <source>
        <strain evidence="2">J267</strain>
        <tissue evidence="2">Leaf</tissue>
    </source>
</reference>
<evidence type="ECO:0000313" key="3">
    <source>
        <dbReference type="Proteomes" id="UP000325577"/>
    </source>
</evidence>
<keyword evidence="3" id="KW-1185">Reference proteome</keyword>
<dbReference type="Proteomes" id="UP000325577">
    <property type="component" value="Linkage Group LG4"/>
</dbReference>
<evidence type="ECO:0000256" key="1">
    <source>
        <dbReference type="SAM" id="MobiDB-lite"/>
    </source>
</evidence>
<dbReference type="OrthoDB" id="1304043at2759"/>
<proteinExistence type="predicted"/>
<organism evidence="2 3">
    <name type="scientific">Nyssa sinensis</name>
    <dbReference type="NCBI Taxonomy" id="561372"/>
    <lineage>
        <taxon>Eukaryota</taxon>
        <taxon>Viridiplantae</taxon>
        <taxon>Streptophyta</taxon>
        <taxon>Embryophyta</taxon>
        <taxon>Tracheophyta</taxon>
        <taxon>Spermatophyta</taxon>
        <taxon>Magnoliopsida</taxon>
        <taxon>eudicotyledons</taxon>
        <taxon>Gunneridae</taxon>
        <taxon>Pentapetalae</taxon>
        <taxon>asterids</taxon>
        <taxon>Cornales</taxon>
        <taxon>Nyssaceae</taxon>
        <taxon>Nyssa</taxon>
    </lineage>
</organism>
<accession>A0A5J5A5D4</accession>
<sequence length="138" mass="15254">MNLLISWPSSICSADEQDEPRSEANAIEATRSVTSPRLGSERPANGGKKKMVKFKLSKEDDVGRKNHGDSKSGVVRIRVVVTQRELNQILNNESKYSSVDQLLRAMKSRSTKVSQVRASDGGMNGNWRPALESIPEDL</sequence>
<feature type="region of interest" description="Disordered" evidence="1">
    <location>
        <begin position="14"/>
        <end position="51"/>
    </location>
</feature>
<dbReference type="AlphaFoldDB" id="A0A5J5A5D4"/>
<protein>
    <submittedName>
        <fullName evidence="2">Uncharacterized protein</fullName>
    </submittedName>
</protein>
<dbReference type="EMBL" id="CM018047">
    <property type="protein sequence ID" value="KAA8524631.1"/>
    <property type="molecule type" value="Genomic_DNA"/>
</dbReference>
<feature type="region of interest" description="Disordered" evidence="1">
    <location>
        <begin position="108"/>
        <end position="138"/>
    </location>
</feature>